<dbReference type="Pfam" id="PF00407">
    <property type="entry name" value="Bet_v_1"/>
    <property type="match status" value="1"/>
</dbReference>
<organism evidence="3 4">
    <name type="scientific">Arabidopsis arenosa</name>
    <name type="common">Sand rock-cress</name>
    <name type="synonym">Cardaminopsis arenosa</name>
    <dbReference type="NCBI Taxonomy" id="38785"/>
    <lineage>
        <taxon>Eukaryota</taxon>
        <taxon>Viridiplantae</taxon>
        <taxon>Streptophyta</taxon>
        <taxon>Embryophyta</taxon>
        <taxon>Tracheophyta</taxon>
        <taxon>Spermatophyta</taxon>
        <taxon>Magnoliopsida</taxon>
        <taxon>eudicotyledons</taxon>
        <taxon>Gunneridae</taxon>
        <taxon>Pentapetalae</taxon>
        <taxon>rosids</taxon>
        <taxon>malvids</taxon>
        <taxon>Brassicales</taxon>
        <taxon>Brassicaceae</taxon>
        <taxon>Camelineae</taxon>
        <taxon>Arabidopsis</taxon>
    </lineage>
</organism>
<dbReference type="InterPro" id="IPR000916">
    <property type="entry name" value="Bet_v_I/MLP"/>
</dbReference>
<dbReference type="Proteomes" id="UP000682877">
    <property type="component" value="Chromosome 1"/>
</dbReference>
<reference evidence="3" key="1">
    <citation type="submission" date="2021-01" db="EMBL/GenBank/DDBJ databases">
        <authorList>
            <person name="Bezrukov I."/>
        </authorList>
    </citation>
    <scope>NUCLEOTIDE SEQUENCE</scope>
</reference>
<dbReference type="InterPro" id="IPR051761">
    <property type="entry name" value="MLP-like_ligand-binding"/>
</dbReference>
<feature type="domain" description="Bet v I/Major latex protein" evidence="2">
    <location>
        <begin position="2"/>
        <end position="152"/>
    </location>
</feature>
<dbReference type="EMBL" id="LR999451">
    <property type="protein sequence ID" value="CAE5958390.1"/>
    <property type="molecule type" value="Genomic_DNA"/>
</dbReference>
<dbReference type="AlphaFoldDB" id="A0A8S1ZFP2"/>
<sequence length="503" mass="56843">MGLSGVLHVEVEVKSPAEKFWVALGDGINLFPKAFPNDYKTIQVLAGDGNAPGSIRLITYGEGSPLVKISAERIEAVDLENKSMSYSIIGGEMLEYYKTFKGTITVIPKDGGSLLKWSGEFEKTAHEIDDPHVIKDFAVKNFKEIDDDVINGQNPDFYKKLEGTMTVIYTEGNEGGRACDMDMDDMIKCPCQRCCLVKHKIRTEIEGDLICHGFLPTYTNWYLHGEELDFQEQRGRSEAESEKKFWFDDPRRRRKYTLSALGGRCRDLKQRLWKKYRRNTLEESFDVRPGLIPEDQWKEFVEMQFSDKAKKMRERNIKSRSKLKIPHALGKKSLARKSNEMEEVSGIEPNRAELFIASRTKSDGSLVCNEARISVDKLSRVMSQNIQNEAPSNESRPNDVFEQVFGPEHPGRVRCAGHGTTPSKYFLNMESTTANTEIIDIKGRMKGLEDKVEILTNALYALVGPRNHFQVNAVGGNSKFNTNLHQSSSVSSDQESNISKTGI</sequence>
<dbReference type="SUPFAM" id="SSF55961">
    <property type="entry name" value="Bet v1-like"/>
    <property type="match status" value="1"/>
</dbReference>
<dbReference type="InterPro" id="IPR029480">
    <property type="entry name" value="Transpos_assoc"/>
</dbReference>
<accession>A0A8S1ZFP2</accession>
<dbReference type="PANTHER" id="PTHR31907">
    <property type="entry name" value="MLP-LIKE PROTEIN 423"/>
    <property type="match status" value="1"/>
</dbReference>
<dbReference type="InterPro" id="IPR024949">
    <property type="entry name" value="Bet_v_I_allergen"/>
</dbReference>
<dbReference type="GO" id="GO:0006952">
    <property type="term" value="P:defense response"/>
    <property type="evidence" value="ECO:0007669"/>
    <property type="project" value="InterPro"/>
</dbReference>
<dbReference type="Pfam" id="PF13963">
    <property type="entry name" value="Transpos_assoc"/>
    <property type="match status" value="1"/>
</dbReference>
<evidence type="ECO:0000313" key="3">
    <source>
        <dbReference type="EMBL" id="CAE5958390.1"/>
    </source>
</evidence>
<keyword evidence="4" id="KW-1185">Reference proteome</keyword>
<feature type="region of interest" description="Disordered" evidence="1">
    <location>
        <begin position="484"/>
        <end position="503"/>
    </location>
</feature>
<name>A0A8S1ZFP2_ARAAE</name>
<dbReference type="SMART" id="SM01037">
    <property type="entry name" value="Bet_v_1"/>
    <property type="match status" value="1"/>
</dbReference>
<proteinExistence type="predicted"/>
<dbReference type="PRINTS" id="PR00634">
    <property type="entry name" value="BETALLERGEN"/>
</dbReference>
<dbReference type="Gene3D" id="3.30.530.20">
    <property type="match status" value="1"/>
</dbReference>
<evidence type="ECO:0000256" key="1">
    <source>
        <dbReference type="SAM" id="MobiDB-lite"/>
    </source>
</evidence>
<dbReference type="InterPro" id="IPR023393">
    <property type="entry name" value="START-like_dom_sf"/>
</dbReference>
<dbReference type="Pfam" id="PF03004">
    <property type="entry name" value="Transposase_24"/>
    <property type="match status" value="1"/>
</dbReference>
<dbReference type="CDD" id="cd07816">
    <property type="entry name" value="Bet_v1-like"/>
    <property type="match status" value="1"/>
</dbReference>
<feature type="compositionally biased region" description="Low complexity" evidence="1">
    <location>
        <begin position="487"/>
        <end position="503"/>
    </location>
</feature>
<protein>
    <recommendedName>
        <fullName evidence="2">Bet v I/Major latex protein domain-containing protein</fullName>
    </recommendedName>
</protein>
<dbReference type="InterPro" id="IPR004252">
    <property type="entry name" value="Probable_transposase_24"/>
</dbReference>
<evidence type="ECO:0000259" key="2">
    <source>
        <dbReference type="SMART" id="SM01037"/>
    </source>
</evidence>
<evidence type="ECO:0000313" key="4">
    <source>
        <dbReference type="Proteomes" id="UP000682877"/>
    </source>
</evidence>
<dbReference type="GO" id="GO:0038023">
    <property type="term" value="F:signaling receptor activity"/>
    <property type="evidence" value="ECO:0007669"/>
    <property type="project" value="InterPro"/>
</dbReference>
<gene>
    <name evidence="3" type="ORF">AARE701A_LOCUS1994</name>
</gene>
<dbReference type="GO" id="GO:0010427">
    <property type="term" value="F:abscisic acid binding"/>
    <property type="evidence" value="ECO:0007669"/>
    <property type="project" value="InterPro"/>
</dbReference>
<dbReference type="GO" id="GO:0009738">
    <property type="term" value="P:abscisic acid-activated signaling pathway"/>
    <property type="evidence" value="ECO:0007669"/>
    <property type="project" value="InterPro"/>
</dbReference>
<dbReference type="GO" id="GO:0004864">
    <property type="term" value="F:protein phosphatase inhibitor activity"/>
    <property type="evidence" value="ECO:0007669"/>
    <property type="project" value="InterPro"/>
</dbReference>